<feature type="region of interest" description="Disordered" evidence="1">
    <location>
        <begin position="361"/>
        <end position="382"/>
    </location>
</feature>
<protein>
    <recommendedName>
        <fullName evidence="4">C2H2-type domain-containing protein</fullName>
    </recommendedName>
</protein>
<dbReference type="Proteomes" id="UP001375240">
    <property type="component" value="Unassembled WGS sequence"/>
</dbReference>
<feature type="compositionally biased region" description="Polar residues" evidence="1">
    <location>
        <begin position="88"/>
        <end position="97"/>
    </location>
</feature>
<evidence type="ECO:0000256" key="1">
    <source>
        <dbReference type="SAM" id="MobiDB-lite"/>
    </source>
</evidence>
<keyword evidence="3" id="KW-1185">Reference proteome</keyword>
<feature type="region of interest" description="Disordered" evidence="1">
    <location>
        <begin position="78"/>
        <end position="99"/>
    </location>
</feature>
<evidence type="ECO:0000313" key="3">
    <source>
        <dbReference type="Proteomes" id="UP001375240"/>
    </source>
</evidence>
<feature type="region of interest" description="Disordered" evidence="1">
    <location>
        <begin position="229"/>
        <end position="314"/>
    </location>
</feature>
<comment type="caution">
    <text evidence="2">The sequence shown here is derived from an EMBL/GenBank/DDBJ whole genome shotgun (WGS) entry which is preliminary data.</text>
</comment>
<dbReference type="AlphaFoldDB" id="A0AAV9UZN2"/>
<reference evidence="2 3" key="1">
    <citation type="submission" date="2019-10" db="EMBL/GenBank/DDBJ databases">
        <authorList>
            <person name="Palmer J.M."/>
        </authorList>
    </citation>
    <scope>NUCLEOTIDE SEQUENCE [LARGE SCALE GENOMIC DNA]</scope>
    <source>
        <strain evidence="2 3">TWF696</strain>
    </source>
</reference>
<evidence type="ECO:0008006" key="4">
    <source>
        <dbReference type="Google" id="ProtNLM"/>
    </source>
</evidence>
<evidence type="ECO:0000313" key="2">
    <source>
        <dbReference type="EMBL" id="KAK6353096.1"/>
    </source>
</evidence>
<dbReference type="EMBL" id="JAVHNQ010000003">
    <property type="protein sequence ID" value="KAK6353096.1"/>
    <property type="molecule type" value="Genomic_DNA"/>
</dbReference>
<gene>
    <name evidence="2" type="ORF">TWF696_005086</name>
</gene>
<organism evidence="2 3">
    <name type="scientific">Orbilia brochopaga</name>
    <dbReference type="NCBI Taxonomy" id="3140254"/>
    <lineage>
        <taxon>Eukaryota</taxon>
        <taxon>Fungi</taxon>
        <taxon>Dikarya</taxon>
        <taxon>Ascomycota</taxon>
        <taxon>Pezizomycotina</taxon>
        <taxon>Orbiliomycetes</taxon>
        <taxon>Orbiliales</taxon>
        <taxon>Orbiliaceae</taxon>
        <taxon>Orbilia</taxon>
    </lineage>
</organism>
<feature type="region of interest" description="Disordered" evidence="1">
    <location>
        <begin position="1"/>
        <end position="21"/>
    </location>
</feature>
<sequence length="382" mass="42757">MSWNQDYGYDPQDSRFSDGYGHNGYGNMNNGYPYAAQLDIEGSSETQGYAPPPGYQQPQPSYPDIFGNLSNVVGSLSGGSSSRRWRTSESGFGTSRGITEWTDPDMGASRFVPTGPKCIFHWINCTERFADYNDWVEHVDSHLPPPHPSQPGHRRDFAGMPYSWTCGFPYCGFNIGNQSDHRQMWDDKLGHIFEHLQKGCKPEDNRELDAWMRFYQKLRLCSEADANGHLIAPPTHEPYKSPHNEFRKPPKKQDKKDSRHSPLPPGAPFPAPPPHAQQLPSPGATGNHAPPVHNQQFSPPSMYMAPGPVHHQGEPTYQLAHQPQPGYQVAPYGSAHPPVYPGFDPYAPDHIRRAFTTGHMYPPPAQPVQQVEPYPGYPNAGY</sequence>
<name>A0AAV9UZN2_9PEZI</name>
<feature type="compositionally biased region" description="Basic and acidic residues" evidence="1">
    <location>
        <begin position="237"/>
        <end position="260"/>
    </location>
</feature>
<feature type="compositionally biased region" description="Pro residues" evidence="1">
    <location>
        <begin position="262"/>
        <end position="275"/>
    </location>
</feature>
<accession>A0AAV9UZN2</accession>
<proteinExistence type="predicted"/>